<dbReference type="Pfam" id="PF00069">
    <property type="entry name" value="Pkinase"/>
    <property type="match status" value="1"/>
</dbReference>
<evidence type="ECO:0000256" key="4">
    <source>
        <dbReference type="ARBA" id="ARBA00022840"/>
    </source>
</evidence>
<organism evidence="7 8">
    <name type="scientific">Meira miltonrushii</name>
    <dbReference type="NCBI Taxonomy" id="1280837"/>
    <lineage>
        <taxon>Eukaryota</taxon>
        <taxon>Fungi</taxon>
        <taxon>Dikarya</taxon>
        <taxon>Basidiomycota</taxon>
        <taxon>Ustilaginomycotina</taxon>
        <taxon>Exobasidiomycetes</taxon>
        <taxon>Exobasidiales</taxon>
        <taxon>Brachybasidiaceae</taxon>
        <taxon>Meira</taxon>
    </lineage>
</organism>
<evidence type="ECO:0000259" key="6">
    <source>
        <dbReference type="PROSITE" id="PS50011"/>
    </source>
</evidence>
<dbReference type="EMBL" id="KZ819604">
    <property type="protein sequence ID" value="PWN34191.1"/>
    <property type="molecule type" value="Genomic_DNA"/>
</dbReference>
<dbReference type="SMART" id="SM00220">
    <property type="entry name" value="S_TKc"/>
    <property type="match status" value="1"/>
</dbReference>
<dbReference type="PANTHER" id="PTHR11042:SF190">
    <property type="entry name" value="MITOSIS INHIBITOR PROTEIN KINASE MIK1"/>
    <property type="match status" value="1"/>
</dbReference>
<dbReference type="InterPro" id="IPR011009">
    <property type="entry name" value="Kinase-like_dom_sf"/>
</dbReference>
<protein>
    <submittedName>
        <fullName evidence="7">Kinase-like protein</fullName>
    </submittedName>
</protein>
<dbReference type="SUPFAM" id="SSF56112">
    <property type="entry name" value="Protein kinase-like (PK-like)"/>
    <property type="match status" value="1"/>
</dbReference>
<keyword evidence="4" id="KW-0067">ATP-binding</keyword>
<dbReference type="GO" id="GO:0004713">
    <property type="term" value="F:protein tyrosine kinase activity"/>
    <property type="evidence" value="ECO:0007669"/>
    <property type="project" value="TreeGrafter"/>
</dbReference>
<evidence type="ECO:0000256" key="1">
    <source>
        <dbReference type="ARBA" id="ARBA00022679"/>
    </source>
</evidence>
<evidence type="ECO:0000256" key="2">
    <source>
        <dbReference type="ARBA" id="ARBA00022741"/>
    </source>
</evidence>
<evidence type="ECO:0000256" key="3">
    <source>
        <dbReference type="ARBA" id="ARBA00022777"/>
    </source>
</evidence>
<dbReference type="Proteomes" id="UP000245771">
    <property type="component" value="Unassembled WGS sequence"/>
</dbReference>
<accession>A0A316VDW1</accession>
<dbReference type="GO" id="GO:0005737">
    <property type="term" value="C:cytoplasm"/>
    <property type="evidence" value="ECO:0007669"/>
    <property type="project" value="TreeGrafter"/>
</dbReference>
<dbReference type="InParanoid" id="A0A316VDW1"/>
<keyword evidence="2" id="KW-0547">Nucleotide-binding</keyword>
<reference evidence="7 8" key="1">
    <citation type="journal article" date="2018" name="Mol. Biol. Evol.">
        <title>Broad Genomic Sampling Reveals a Smut Pathogenic Ancestry of the Fungal Clade Ustilaginomycotina.</title>
        <authorList>
            <person name="Kijpornyongpan T."/>
            <person name="Mondo S.J."/>
            <person name="Barry K."/>
            <person name="Sandor L."/>
            <person name="Lee J."/>
            <person name="Lipzen A."/>
            <person name="Pangilinan J."/>
            <person name="LaButti K."/>
            <person name="Hainaut M."/>
            <person name="Henrissat B."/>
            <person name="Grigoriev I.V."/>
            <person name="Spatafora J.W."/>
            <person name="Aime M.C."/>
        </authorList>
    </citation>
    <scope>NUCLEOTIDE SEQUENCE [LARGE SCALE GENOMIC DNA]</scope>
    <source>
        <strain evidence="7 8">MCA 3882</strain>
    </source>
</reference>
<dbReference type="GO" id="GO:0005524">
    <property type="term" value="F:ATP binding"/>
    <property type="evidence" value="ECO:0007669"/>
    <property type="project" value="UniProtKB-KW"/>
</dbReference>
<dbReference type="InterPro" id="IPR050339">
    <property type="entry name" value="CC_SR_Kinase"/>
</dbReference>
<proteinExistence type="inferred from homology"/>
<dbReference type="GeneID" id="37018447"/>
<keyword evidence="3 7" id="KW-0418">Kinase</keyword>
<dbReference type="OrthoDB" id="5337378at2759"/>
<sequence>MIQKGAPVRRLGLTASRNRPSHFTSRFTVQGTLGQGEFSQVDKVEDKQDGVLYAVKRAKKPYTGPRDRLRKLEEVDILRYLGKDGGHLNIVAFFDAWEEAGHLYIQTELCPCVDFSSFLQHFSNMGGSMDEARLWKVLRELSEGLGFIHDMQVLHLDLKPANIFITEIATLKIGDFGLATRWPRNADAMTSSLLNHTPKSLEREGDREYIAPEILRGGFGKPADVFSLGLVMLEAAGDVILPDNGEPWHKIRNDDFSDVDLSAFSISLVNVIKSLLRSNPEARPNLNELRQHPVLQAVGR</sequence>
<feature type="domain" description="Protein kinase" evidence="6">
    <location>
        <begin position="27"/>
        <end position="295"/>
    </location>
</feature>
<name>A0A316VDW1_9BASI</name>
<evidence type="ECO:0000256" key="5">
    <source>
        <dbReference type="ARBA" id="ARBA00037982"/>
    </source>
</evidence>
<gene>
    <name evidence="7" type="ORF">FA14DRAFT_124836</name>
</gene>
<dbReference type="Gene3D" id="1.10.510.10">
    <property type="entry name" value="Transferase(Phosphotransferase) domain 1"/>
    <property type="match status" value="1"/>
</dbReference>
<dbReference type="STRING" id="1280837.A0A316VDW1"/>
<dbReference type="PROSITE" id="PS50011">
    <property type="entry name" value="PROTEIN_KINASE_DOM"/>
    <property type="match status" value="1"/>
</dbReference>
<keyword evidence="8" id="KW-1185">Reference proteome</keyword>
<dbReference type="InterPro" id="IPR000719">
    <property type="entry name" value="Prot_kinase_dom"/>
</dbReference>
<evidence type="ECO:0000313" key="7">
    <source>
        <dbReference type="EMBL" id="PWN34191.1"/>
    </source>
</evidence>
<dbReference type="RefSeq" id="XP_025354493.1">
    <property type="nucleotide sequence ID" value="XM_025496666.1"/>
</dbReference>
<feature type="non-terminal residue" evidence="7">
    <location>
        <position position="300"/>
    </location>
</feature>
<dbReference type="GO" id="GO:0110031">
    <property type="term" value="P:negative regulation of G2/MI transition of meiotic cell cycle"/>
    <property type="evidence" value="ECO:0007669"/>
    <property type="project" value="TreeGrafter"/>
</dbReference>
<dbReference type="AlphaFoldDB" id="A0A316VDW1"/>
<evidence type="ECO:0000313" key="8">
    <source>
        <dbReference type="Proteomes" id="UP000245771"/>
    </source>
</evidence>
<dbReference type="PROSITE" id="PS00108">
    <property type="entry name" value="PROTEIN_KINASE_ST"/>
    <property type="match status" value="1"/>
</dbReference>
<dbReference type="InterPro" id="IPR008271">
    <property type="entry name" value="Ser/Thr_kinase_AS"/>
</dbReference>
<dbReference type="GO" id="GO:0005634">
    <property type="term" value="C:nucleus"/>
    <property type="evidence" value="ECO:0007669"/>
    <property type="project" value="TreeGrafter"/>
</dbReference>
<dbReference type="Gene3D" id="3.30.200.20">
    <property type="entry name" value="Phosphorylase Kinase, domain 1"/>
    <property type="match status" value="1"/>
</dbReference>
<keyword evidence="1" id="KW-0808">Transferase</keyword>
<comment type="similarity">
    <text evidence="5">Belongs to the protein kinase superfamily. Ser/Thr protein kinase family. GCN2 subfamily.</text>
</comment>
<dbReference type="PANTHER" id="PTHR11042">
    <property type="entry name" value="EUKARYOTIC TRANSLATION INITIATION FACTOR 2-ALPHA KINASE EIF2-ALPHA KINASE -RELATED"/>
    <property type="match status" value="1"/>
</dbReference>